<reference evidence="3" key="1">
    <citation type="submission" date="2016-12" db="EMBL/GenBank/DDBJ databases">
        <authorList>
            <person name="Rodrigo-Torres L."/>
            <person name="Arahal R.D."/>
            <person name="Lucena T."/>
        </authorList>
    </citation>
    <scope>NUCLEOTIDE SEQUENCE [LARGE SCALE GENOMIC DNA]</scope>
</reference>
<accession>A0A1M7YWH3</accession>
<dbReference type="InterPro" id="IPR016181">
    <property type="entry name" value="Acyl_CoA_acyltransferase"/>
</dbReference>
<dbReference type="GO" id="GO:1990189">
    <property type="term" value="F:protein N-terminal-serine acetyltransferase activity"/>
    <property type="evidence" value="ECO:0007669"/>
    <property type="project" value="TreeGrafter"/>
</dbReference>
<name>A0A1M7YWH3_9VIBR</name>
<keyword evidence="3" id="KW-1185">Reference proteome</keyword>
<dbReference type="OrthoDB" id="9784707at2"/>
<protein>
    <submittedName>
        <fullName evidence="2">Putative ribosomal N-acetyltransferase YdaF</fullName>
        <ecNumber evidence="2">2.3.1.-</ecNumber>
    </submittedName>
</protein>
<dbReference type="GO" id="GO:0008999">
    <property type="term" value="F:protein-N-terminal-alanine acetyltransferase activity"/>
    <property type="evidence" value="ECO:0007669"/>
    <property type="project" value="TreeGrafter"/>
</dbReference>
<dbReference type="AlphaFoldDB" id="A0A1M7YWH3"/>
<dbReference type="PANTHER" id="PTHR43441:SF11">
    <property type="entry name" value="RIBOSOMAL-PROTEIN-SERINE ACETYLTRANSFERASE"/>
    <property type="match status" value="1"/>
</dbReference>
<dbReference type="PANTHER" id="PTHR43441">
    <property type="entry name" value="RIBOSOMAL-PROTEIN-SERINE ACETYLTRANSFERASE"/>
    <property type="match status" value="1"/>
</dbReference>
<dbReference type="InterPro" id="IPR000182">
    <property type="entry name" value="GNAT_dom"/>
</dbReference>
<keyword evidence="2" id="KW-0808">Transferase</keyword>
<gene>
    <name evidence="2" type="primary">ydaF_3</name>
    <name evidence="2" type="ORF">VQ7734_02684</name>
</gene>
<dbReference type="SUPFAM" id="SSF55729">
    <property type="entry name" value="Acyl-CoA N-acyltransferases (Nat)"/>
    <property type="match status" value="1"/>
</dbReference>
<proteinExistence type="predicted"/>
<dbReference type="GO" id="GO:0005737">
    <property type="term" value="C:cytoplasm"/>
    <property type="evidence" value="ECO:0007669"/>
    <property type="project" value="TreeGrafter"/>
</dbReference>
<dbReference type="EMBL" id="FRFG01000031">
    <property type="protein sequence ID" value="SHO56915.1"/>
    <property type="molecule type" value="Genomic_DNA"/>
</dbReference>
<dbReference type="Gene3D" id="3.40.630.30">
    <property type="match status" value="1"/>
</dbReference>
<feature type="domain" description="N-acetyltransferase" evidence="1">
    <location>
        <begin position="13"/>
        <end position="177"/>
    </location>
</feature>
<dbReference type="EC" id="2.3.1.-" evidence="2"/>
<dbReference type="Proteomes" id="UP000184600">
    <property type="component" value="Unassembled WGS sequence"/>
</dbReference>
<keyword evidence="2" id="KW-0012">Acyltransferase</keyword>
<organism evidence="2 3">
    <name type="scientific">Vibrio quintilis</name>
    <dbReference type="NCBI Taxonomy" id="1117707"/>
    <lineage>
        <taxon>Bacteria</taxon>
        <taxon>Pseudomonadati</taxon>
        <taxon>Pseudomonadota</taxon>
        <taxon>Gammaproteobacteria</taxon>
        <taxon>Vibrionales</taxon>
        <taxon>Vibrionaceae</taxon>
        <taxon>Vibrio</taxon>
    </lineage>
</organism>
<evidence type="ECO:0000259" key="1">
    <source>
        <dbReference type="PROSITE" id="PS51186"/>
    </source>
</evidence>
<evidence type="ECO:0000313" key="2">
    <source>
        <dbReference type="EMBL" id="SHO56915.1"/>
    </source>
</evidence>
<dbReference type="RefSeq" id="WP_073583380.1">
    <property type="nucleotide sequence ID" value="NZ_AP024898.1"/>
</dbReference>
<dbReference type="Pfam" id="PF13302">
    <property type="entry name" value="Acetyltransf_3"/>
    <property type="match status" value="1"/>
</dbReference>
<dbReference type="PROSITE" id="PS51186">
    <property type="entry name" value="GNAT"/>
    <property type="match status" value="1"/>
</dbReference>
<dbReference type="STRING" id="1117707.VQ7734_02684"/>
<sequence>MFTLKIADELELALVEPAFAQDYLDIVASQRDYLSQWLVWPQFAQDKAFFVEFIQKSLIDYAKGKSLTCAIVFEGQVVGNISFNSISDTLKKVEIGYWLSQTYQGKGIVSRAVAKLTEIAFNEMEMTKVQIAAAVGNQPSRRVCERLGFQLEGVITQEEKINGCLLDHAIYGLRKADWQKHRG</sequence>
<evidence type="ECO:0000313" key="3">
    <source>
        <dbReference type="Proteomes" id="UP000184600"/>
    </source>
</evidence>
<dbReference type="InterPro" id="IPR051908">
    <property type="entry name" value="Ribosomal_N-acetyltransferase"/>
</dbReference>